<accession>A0A8X7Z9P3</accession>
<keyword evidence="1" id="KW-0645">Protease</keyword>
<dbReference type="OrthoDB" id="2130629at2759"/>
<dbReference type="GO" id="GO:0008239">
    <property type="term" value="F:dipeptidyl-peptidase activity"/>
    <property type="evidence" value="ECO:0007669"/>
    <property type="project" value="TreeGrafter"/>
</dbReference>
<name>A0A8X7Z9P3_POPTO</name>
<evidence type="ECO:0000256" key="4">
    <source>
        <dbReference type="ARBA" id="ARBA00023180"/>
    </source>
</evidence>
<gene>
    <name evidence="5" type="ORF">POTOM_030889</name>
</gene>
<dbReference type="Pfam" id="PF05577">
    <property type="entry name" value="Peptidase_S28"/>
    <property type="match status" value="1"/>
</dbReference>
<dbReference type="EMBL" id="JAAWWB010000016">
    <property type="protein sequence ID" value="KAG6763472.1"/>
    <property type="molecule type" value="Genomic_DNA"/>
</dbReference>
<dbReference type="InterPro" id="IPR008758">
    <property type="entry name" value="Peptidase_S28"/>
</dbReference>
<evidence type="ECO:0000256" key="2">
    <source>
        <dbReference type="ARBA" id="ARBA00022729"/>
    </source>
</evidence>
<keyword evidence="6" id="KW-1185">Reference proteome</keyword>
<dbReference type="Proteomes" id="UP000886885">
    <property type="component" value="Chromosome 8D"/>
</dbReference>
<comment type="caution">
    <text evidence="5">The sequence shown here is derived from an EMBL/GenBank/DDBJ whole genome shotgun (WGS) entry which is preliminary data.</text>
</comment>
<evidence type="ECO:0008006" key="7">
    <source>
        <dbReference type="Google" id="ProtNLM"/>
    </source>
</evidence>
<dbReference type="GO" id="GO:0006508">
    <property type="term" value="P:proteolysis"/>
    <property type="evidence" value="ECO:0007669"/>
    <property type="project" value="UniProtKB-KW"/>
</dbReference>
<keyword evidence="3" id="KW-0378">Hydrolase</keyword>
<dbReference type="GO" id="GO:0070008">
    <property type="term" value="F:serine-type exopeptidase activity"/>
    <property type="evidence" value="ECO:0007669"/>
    <property type="project" value="InterPro"/>
</dbReference>
<proteinExistence type="predicted"/>
<evidence type="ECO:0000313" key="5">
    <source>
        <dbReference type="EMBL" id="KAG6763472.1"/>
    </source>
</evidence>
<organism evidence="5 6">
    <name type="scientific">Populus tomentosa</name>
    <name type="common">Chinese white poplar</name>
    <dbReference type="NCBI Taxonomy" id="118781"/>
    <lineage>
        <taxon>Eukaryota</taxon>
        <taxon>Viridiplantae</taxon>
        <taxon>Streptophyta</taxon>
        <taxon>Embryophyta</taxon>
        <taxon>Tracheophyta</taxon>
        <taxon>Spermatophyta</taxon>
        <taxon>Magnoliopsida</taxon>
        <taxon>eudicotyledons</taxon>
        <taxon>Gunneridae</taxon>
        <taxon>Pentapetalae</taxon>
        <taxon>rosids</taxon>
        <taxon>fabids</taxon>
        <taxon>Malpighiales</taxon>
        <taxon>Salicaceae</taxon>
        <taxon>Saliceae</taxon>
        <taxon>Populus</taxon>
    </lineage>
</organism>
<reference evidence="5" key="1">
    <citation type="journal article" date="2020" name="bioRxiv">
        <title>Hybrid origin of Populus tomentosa Carr. identified through genome sequencing and phylogenomic analysis.</title>
        <authorList>
            <person name="An X."/>
            <person name="Gao K."/>
            <person name="Chen Z."/>
            <person name="Li J."/>
            <person name="Yang X."/>
            <person name="Yang X."/>
            <person name="Zhou J."/>
            <person name="Guo T."/>
            <person name="Zhao T."/>
            <person name="Huang S."/>
            <person name="Miao D."/>
            <person name="Khan W.U."/>
            <person name="Rao P."/>
            <person name="Ye M."/>
            <person name="Lei B."/>
            <person name="Liao W."/>
            <person name="Wang J."/>
            <person name="Ji L."/>
            <person name="Li Y."/>
            <person name="Guo B."/>
            <person name="Mustafa N.S."/>
            <person name="Li S."/>
            <person name="Yun Q."/>
            <person name="Keller S.R."/>
            <person name="Mao J."/>
            <person name="Zhang R."/>
            <person name="Strauss S.H."/>
        </authorList>
    </citation>
    <scope>NUCLEOTIDE SEQUENCE</scope>
    <source>
        <strain evidence="5">GM15</strain>
        <tissue evidence="5">Leaf</tissue>
    </source>
</reference>
<dbReference type="PANTHER" id="PTHR11010:SF37">
    <property type="entry name" value="LYSOSOMAL PRO-X CARBOXYPEPTIDASE"/>
    <property type="match status" value="1"/>
</dbReference>
<dbReference type="PANTHER" id="PTHR11010">
    <property type="entry name" value="PROTEASE S28 PRO-X CARBOXYPEPTIDASE-RELATED"/>
    <property type="match status" value="1"/>
</dbReference>
<sequence length="206" mass="22753">MEKLSYKTFGEESSLNDDLGSMGILSDNACRFGALQEYIEHRLYGESIPEALKDGNLRGYCSSAQALPDYAEVLLHIKKKYPADSAPVVVFGGSYGGLRKVLAAWFRLKYPHIAPGALASSAPLQYDRPPRYPVDPVCKGIDSAPEGSDVLDKIFSGIVAYFREKPCYNLNAFFSAETVDGWTWRTCSELVMPIGRGNNDNMFLGF</sequence>
<protein>
    <recommendedName>
        <fullName evidence="7">Serine carboxypeptidase S28 family protein</fullName>
    </recommendedName>
</protein>
<dbReference type="AlphaFoldDB" id="A0A8X7Z9P3"/>
<evidence type="ECO:0000256" key="3">
    <source>
        <dbReference type="ARBA" id="ARBA00022801"/>
    </source>
</evidence>
<evidence type="ECO:0000313" key="6">
    <source>
        <dbReference type="Proteomes" id="UP000886885"/>
    </source>
</evidence>
<evidence type="ECO:0000256" key="1">
    <source>
        <dbReference type="ARBA" id="ARBA00022670"/>
    </source>
</evidence>
<keyword evidence="4" id="KW-0325">Glycoprotein</keyword>
<keyword evidence="2" id="KW-0732">Signal</keyword>